<dbReference type="PROSITE" id="PS50977">
    <property type="entry name" value="HTH_TETR_2"/>
    <property type="match status" value="1"/>
</dbReference>
<keyword evidence="5" id="KW-1185">Reference proteome</keyword>
<accession>A0ABS5PMR3</accession>
<dbReference type="SUPFAM" id="SSF46689">
    <property type="entry name" value="Homeodomain-like"/>
    <property type="match status" value="1"/>
</dbReference>
<evidence type="ECO:0000313" key="5">
    <source>
        <dbReference type="Proteomes" id="UP000746471"/>
    </source>
</evidence>
<feature type="domain" description="HTH tetR-type" evidence="3">
    <location>
        <begin position="16"/>
        <end position="76"/>
    </location>
</feature>
<feature type="DNA-binding region" description="H-T-H motif" evidence="2">
    <location>
        <begin position="39"/>
        <end position="58"/>
    </location>
</feature>
<dbReference type="InterPro" id="IPR050624">
    <property type="entry name" value="HTH-type_Tx_Regulator"/>
</dbReference>
<gene>
    <name evidence="4" type="ORF">KHM83_06665</name>
</gene>
<evidence type="ECO:0000313" key="4">
    <source>
        <dbReference type="EMBL" id="MBS7526353.1"/>
    </source>
</evidence>
<sequence length="219" mass="24867">MPTRKEQFDHMIAETDHTKDKLFFSAVYLASVKGFANVGIRELCYSVNVKESAFYNHYKGKAQLFDRILKHFDDTTHQVIMTDTEINSHVAAGSVEAFLKANMAKFSALTSNPLYHTILQIVSAEAYTHPIAGDIAKKNLYHIRRGYTEAVFEKMIAAGHMPPCDVQLITAEYYYGLKGMLDEYLLLENWSDSKLAIENRIFSHIHFFAALLQPIAATH</sequence>
<reference evidence="4 5" key="1">
    <citation type="submission" date="2021-05" db="EMBL/GenBank/DDBJ databases">
        <title>Fusibacter ferrireducens sp. nov., an anaerobic, sulfur- and Fe-reducing bacterium isolated from the mangrove sediment.</title>
        <authorList>
            <person name="Qiu D."/>
        </authorList>
    </citation>
    <scope>NUCLEOTIDE SEQUENCE [LARGE SCALE GENOMIC DNA]</scope>
    <source>
        <strain evidence="4 5">DSM 12116</strain>
    </source>
</reference>
<dbReference type="PANTHER" id="PTHR43479:SF11">
    <property type="entry name" value="ACREF_ENVCD OPERON REPRESSOR-RELATED"/>
    <property type="match status" value="1"/>
</dbReference>
<comment type="caution">
    <text evidence="4">The sequence shown here is derived from an EMBL/GenBank/DDBJ whole genome shotgun (WGS) entry which is preliminary data.</text>
</comment>
<dbReference type="Proteomes" id="UP000746471">
    <property type="component" value="Unassembled WGS sequence"/>
</dbReference>
<dbReference type="RefSeq" id="WP_213236185.1">
    <property type="nucleotide sequence ID" value="NZ_JAHBCL010000009.1"/>
</dbReference>
<evidence type="ECO:0000256" key="1">
    <source>
        <dbReference type="ARBA" id="ARBA00023125"/>
    </source>
</evidence>
<dbReference type="EMBL" id="JAHBCL010000009">
    <property type="protein sequence ID" value="MBS7526353.1"/>
    <property type="molecule type" value="Genomic_DNA"/>
</dbReference>
<evidence type="ECO:0000256" key="2">
    <source>
        <dbReference type="PROSITE-ProRule" id="PRU00335"/>
    </source>
</evidence>
<dbReference type="Gene3D" id="1.10.357.10">
    <property type="entry name" value="Tetracycline Repressor, domain 2"/>
    <property type="match status" value="1"/>
</dbReference>
<organism evidence="4 5">
    <name type="scientific">Fusibacter paucivorans</name>
    <dbReference type="NCBI Taxonomy" id="76009"/>
    <lineage>
        <taxon>Bacteria</taxon>
        <taxon>Bacillati</taxon>
        <taxon>Bacillota</taxon>
        <taxon>Clostridia</taxon>
        <taxon>Eubacteriales</taxon>
        <taxon>Eubacteriales Family XII. Incertae Sedis</taxon>
        <taxon>Fusibacter</taxon>
    </lineage>
</organism>
<keyword evidence="1 2" id="KW-0238">DNA-binding</keyword>
<dbReference type="InterPro" id="IPR009057">
    <property type="entry name" value="Homeodomain-like_sf"/>
</dbReference>
<dbReference type="Pfam" id="PF00440">
    <property type="entry name" value="TetR_N"/>
    <property type="match status" value="1"/>
</dbReference>
<evidence type="ECO:0000259" key="3">
    <source>
        <dbReference type="PROSITE" id="PS50977"/>
    </source>
</evidence>
<proteinExistence type="predicted"/>
<dbReference type="InterPro" id="IPR001647">
    <property type="entry name" value="HTH_TetR"/>
</dbReference>
<name>A0ABS5PMR3_9FIRM</name>
<protein>
    <submittedName>
        <fullName evidence="4">TetR/AcrR family transcriptional regulator</fullName>
    </submittedName>
</protein>
<dbReference type="PANTHER" id="PTHR43479">
    <property type="entry name" value="ACREF/ENVCD OPERON REPRESSOR-RELATED"/>
    <property type="match status" value="1"/>
</dbReference>